<protein>
    <submittedName>
        <fullName evidence="6">Translocation/assembly module TamB</fullName>
    </submittedName>
</protein>
<dbReference type="InterPro" id="IPR007452">
    <property type="entry name" value="TamB_C"/>
</dbReference>
<dbReference type="Pfam" id="PF04357">
    <property type="entry name" value="TamB"/>
    <property type="match status" value="1"/>
</dbReference>
<organism evidence="6 7">
    <name type="scientific">Pseudidiomarina sediminum</name>
    <dbReference type="NCBI Taxonomy" id="431675"/>
    <lineage>
        <taxon>Bacteria</taxon>
        <taxon>Pseudomonadati</taxon>
        <taxon>Pseudomonadota</taxon>
        <taxon>Gammaproteobacteria</taxon>
        <taxon>Alteromonadales</taxon>
        <taxon>Idiomarinaceae</taxon>
        <taxon>Pseudidiomarina</taxon>
    </lineage>
</organism>
<evidence type="ECO:0000256" key="4">
    <source>
        <dbReference type="ARBA" id="ARBA00023136"/>
    </source>
</evidence>
<dbReference type="GO" id="GO:0009306">
    <property type="term" value="P:protein secretion"/>
    <property type="evidence" value="ECO:0007669"/>
    <property type="project" value="InterPro"/>
</dbReference>
<dbReference type="EMBL" id="PIQE01000005">
    <property type="protein sequence ID" value="RUO69377.1"/>
    <property type="molecule type" value="Genomic_DNA"/>
</dbReference>
<dbReference type="AlphaFoldDB" id="A0A432YZQ7"/>
<evidence type="ECO:0000313" key="6">
    <source>
        <dbReference type="EMBL" id="RUO69377.1"/>
    </source>
</evidence>
<keyword evidence="4" id="KW-0472">Membrane</keyword>
<evidence type="ECO:0000256" key="3">
    <source>
        <dbReference type="ARBA" id="ARBA00022989"/>
    </source>
</evidence>
<evidence type="ECO:0000256" key="2">
    <source>
        <dbReference type="ARBA" id="ARBA00022692"/>
    </source>
</evidence>
<dbReference type="STRING" id="1122124.GCA_000423165_02375"/>
<accession>A0A432YZQ7</accession>
<keyword evidence="2" id="KW-0812">Transmembrane</keyword>
<gene>
    <name evidence="6" type="ORF">CWI80_12095</name>
</gene>
<reference evidence="7" key="1">
    <citation type="journal article" date="2018" name="Front. Microbiol.">
        <title>Genome-Based Analysis Reveals the Taxonomy and Diversity of the Family Idiomarinaceae.</title>
        <authorList>
            <person name="Liu Y."/>
            <person name="Lai Q."/>
            <person name="Shao Z."/>
        </authorList>
    </citation>
    <scope>NUCLEOTIDE SEQUENCE [LARGE SCALE GENOMIC DNA]</scope>
    <source>
        <strain evidence="7">c121</strain>
    </source>
</reference>
<dbReference type="RefSeq" id="WP_026861059.1">
    <property type="nucleotide sequence ID" value="NZ_PIQE01000005.1"/>
</dbReference>
<keyword evidence="3" id="KW-1133">Transmembrane helix</keyword>
<dbReference type="Proteomes" id="UP000287022">
    <property type="component" value="Unassembled WGS sequence"/>
</dbReference>
<dbReference type="PANTHER" id="PTHR36985:SF1">
    <property type="entry name" value="TRANSLOCATION AND ASSEMBLY MODULE SUBUNIT TAMB"/>
    <property type="match status" value="1"/>
</dbReference>
<name>A0A432YZQ7_9GAMM</name>
<dbReference type="GO" id="GO:0005886">
    <property type="term" value="C:plasma membrane"/>
    <property type="evidence" value="ECO:0007669"/>
    <property type="project" value="InterPro"/>
</dbReference>
<evidence type="ECO:0000256" key="1">
    <source>
        <dbReference type="ARBA" id="ARBA00004167"/>
    </source>
</evidence>
<proteinExistence type="predicted"/>
<evidence type="ECO:0000259" key="5">
    <source>
        <dbReference type="Pfam" id="PF04357"/>
    </source>
</evidence>
<comment type="subcellular location">
    <subcellularLocation>
        <location evidence="1">Membrane</location>
        <topology evidence="1">Single-pass membrane protein</topology>
    </subcellularLocation>
</comment>
<evidence type="ECO:0000313" key="7">
    <source>
        <dbReference type="Proteomes" id="UP000287022"/>
    </source>
</evidence>
<feature type="domain" description="Translocation and assembly module TamB C-terminal" evidence="5">
    <location>
        <begin position="800"/>
        <end position="1143"/>
    </location>
</feature>
<dbReference type="PANTHER" id="PTHR36985">
    <property type="entry name" value="TRANSLOCATION AND ASSEMBLY MODULE SUBUNIT TAMB"/>
    <property type="match status" value="1"/>
</dbReference>
<keyword evidence="7" id="KW-1185">Reference proteome</keyword>
<comment type="caution">
    <text evidence="6">The sequence shown here is derived from an EMBL/GenBank/DDBJ whole genome shotgun (WGS) entry which is preliminary data.</text>
</comment>
<sequence>MKWIKTLATIVVGLFIIVPVLAYGLISTTKGSEWLIDTLLAYTETNLNYASIEGRLLDELTLEGIEFSNDSSTISVSAVTLNWQPFALLDNLVQVNQLHIGNVTVVSTQEAATSSTPVNLPEFSLPIAVNIDELSYQQQLPIAEDAQASLQTQVKWNGNRLQLSQLHLVTNYNQGELKLNGDINITTEKDYPLQIKTAYQLHYPYAGVSIDTLDGELEITGAIASELNVDGILQATDTPTQHITANLSNLLTAPQWNAKLSLNALPLSPFVGLIDNLQPQLTPLITSNAQVSGELTADSEQLLIDNLVLDAISATAGELSVTGVWKHANFAPGLAEHDFKLGVRADNIVLPLAAPELLLQTLELQLDGKPNDYQFSVASNAMLSHQQENLLALERLQMNLQGQGDLNQLTLDTLTLNSNELNAAATATVQWQPELAVNLTLTDANANLTLAGEPTSAQASGSIRFEQNALQINEFIVSFAGTTFTAHGTTAKDSHIEGRLFVENPTQIPGAPAALHEIDQIDLAYTFNAKNNFSDLALTVESLDVATESFGQLKTTQPSDFIWQHQDDEWRLTINPLCMTDSTGRIGRLCAEATASPATTTLNVDGQDLALALLNRLREQDVAERIAGRLALDASVVVDTQTQKIKTIAGKVSSDSTVFFALDQETSTKLDYWEINAQGNSEQLTATLDGMLDDAQGGIIGDLTLQDLYGAQAINGSLLFTLDDLTMMDWVLPGVRYEDGKATASLRVTGTLAAPSLEGDMEVYAKTVGFAQTNLVFNDVRLALIDDPNTEGELQLEGQARSGENGTLFIEGLALPLEQEAYLAIQGTNFRAMQMPTMTVDISPDIRIFVKDKLIDIAGTVGVPYASINAPEFENAVTRSADVTITEQGEPVVTKDENLGSFKVNAAIRVNLGENVSVNAYGFEGKLRGSLELLERPTRPVTAIGSISVYDGSYTLYGQTLNIERGAFIYNGGDVGNPGLSLQVKRSITDPSAGSQVSVGAQVAGTLTEPDFRLFASPAMPDSEILSYLLLGRSMQSASSTNSEDLQLQALLMLGARGTNAIGESLQDSLGIDEVSLSSDPTTRETSFYIGKYLSPKLYVKYGIGLLESTNTFMIRYQLTERLLIETMTSTKAQGGDMFYTFER</sequence>